<name>A0ABU6QF23_9FABA</name>
<reference evidence="1 2" key="1">
    <citation type="journal article" date="2023" name="Plants (Basel)">
        <title>Bridging the Gap: Combining Genomics and Transcriptomics Approaches to Understand Stylosanthes scabra, an Orphan Legume from the Brazilian Caatinga.</title>
        <authorList>
            <person name="Ferreira-Neto J.R.C."/>
            <person name="da Silva M.D."/>
            <person name="Binneck E."/>
            <person name="de Melo N.F."/>
            <person name="da Silva R.H."/>
            <person name="de Melo A.L.T.M."/>
            <person name="Pandolfi V."/>
            <person name="Bustamante F.O."/>
            <person name="Brasileiro-Vidal A.C."/>
            <person name="Benko-Iseppon A.M."/>
        </authorList>
    </citation>
    <scope>NUCLEOTIDE SEQUENCE [LARGE SCALE GENOMIC DNA]</scope>
    <source>
        <tissue evidence="1">Leaves</tissue>
    </source>
</reference>
<evidence type="ECO:0000313" key="1">
    <source>
        <dbReference type="EMBL" id="MED6110142.1"/>
    </source>
</evidence>
<dbReference type="Proteomes" id="UP001341840">
    <property type="component" value="Unassembled WGS sequence"/>
</dbReference>
<comment type="caution">
    <text evidence="1">The sequence shown here is derived from an EMBL/GenBank/DDBJ whole genome shotgun (WGS) entry which is preliminary data.</text>
</comment>
<accession>A0ABU6QF23</accession>
<proteinExistence type="predicted"/>
<organism evidence="1 2">
    <name type="scientific">Stylosanthes scabra</name>
    <dbReference type="NCBI Taxonomy" id="79078"/>
    <lineage>
        <taxon>Eukaryota</taxon>
        <taxon>Viridiplantae</taxon>
        <taxon>Streptophyta</taxon>
        <taxon>Embryophyta</taxon>
        <taxon>Tracheophyta</taxon>
        <taxon>Spermatophyta</taxon>
        <taxon>Magnoliopsida</taxon>
        <taxon>eudicotyledons</taxon>
        <taxon>Gunneridae</taxon>
        <taxon>Pentapetalae</taxon>
        <taxon>rosids</taxon>
        <taxon>fabids</taxon>
        <taxon>Fabales</taxon>
        <taxon>Fabaceae</taxon>
        <taxon>Papilionoideae</taxon>
        <taxon>50 kb inversion clade</taxon>
        <taxon>dalbergioids sensu lato</taxon>
        <taxon>Dalbergieae</taxon>
        <taxon>Pterocarpus clade</taxon>
        <taxon>Stylosanthes</taxon>
    </lineage>
</organism>
<protein>
    <submittedName>
        <fullName evidence="1">Uncharacterized protein</fullName>
    </submittedName>
</protein>
<sequence>MSLGLRGVKRTRCSAYGNSGPSGVVSGRGGHRACPSQTPIDYDYEIDDVKDRLRLGPDDWYSGKYERWLSGASSGSVGLGYDNRPGELILAYRNRHASSAFDCVAWVRTWSFVLTPYNFSGRYRYLVSVRGQMLKPLIGALLVWSRSVVSLA</sequence>
<keyword evidence="2" id="KW-1185">Reference proteome</keyword>
<gene>
    <name evidence="1" type="ORF">PIB30_040200</name>
</gene>
<evidence type="ECO:0000313" key="2">
    <source>
        <dbReference type="Proteomes" id="UP001341840"/>
    </source>
</evidence>
<dbReference type="EMBL" id="JASCZI010000216">
    <property type="protein sequence ID" value="MED6110142.1"/>
    <property type="molecule type" value="Genomic_DNA"/>
</dbReference>